<dbReference type="AlphaFoldDB" id="A0A087DTI6"/>
<comment type="caution">
    <text evidence="1">The sequence shown here is derived from an EMBL/GenBank/DDBJ whole genome shotgun (WGS) entry which is preliminary data.</text>
</comment>
<dbReference type="Proteomes" id="UP000029055">
    <property type="component" value="Unassembled WGS sequence"/>
</dbReference>
<accession>A0A087DTI6</accession>
<keyword evidence="2" id="KW-1185">Reference proteome</keyword>
<organism evidence="1 2">
    <name type="scientific">Bifidobacterium subtile</name>
    <dbReference type="NCBI Taxonomy" id="77635"/>
    <lineage>
        <taxon>Bacteria</taxon>
        <taxon>Bacillati</taxon>
        <taxon>Actinomycetota</taxon>
        <taxon>Actinomycetes</taxon>
        <taxon>Bifidobacteriales</taxon>
        <taxon>Bifidobacteriaceae</taxon>
        <taxon>Bifidobacterium</taxon>
    </lineage>
</organism>
<dbReference type="OrthoDB" id="3243184at2"/>
<sequence length="205" mass="22549">MTQPTTATTTIQAAARQLTSMRREQGVKKADRAYCATPCAQWLDSLNEGRDQTSLETRQRLTAGMSISLAIRDALILSTVDAGCHFGAMLASAADGHAPSTARRMYRTLRTAFDDPLWAPDQRRVDTALDILDAMRRDLASEENEYAAQPLAVSAYLRWWTEKPGALEKAMRALAVQPDTTLAAIVLTALSHDIKPAYLANRNNQ</sequence>
<dbReference type="RefSeq" id="WP_161787762.1">
    <property type="nucleotide sequence ID" value="NZ_CP062939.1"/>
</dbReference>
<name>A0A087DTI6_9BIFI</name>
<reference evidence="1 2" key="1">
    <citation type="submission" date="2014-03" db="EMBL/GenBank/DDBJ databases">
        <title>Genomics of Bifidobacteria.</title>
        <authorList>
            <person name="Ventura M."/>
            <person name="Milani C."/>
            <person name="Lugli G.A."/>
        </authorList>
    </citation>
    <scope>NUCLEOTIDE SEQUENCE [LARGE SCALE GENOMIC DNA]</scope>
    <source>
        <strain evidence="1 2">LMG 11597</strain>
    </source>
</reference>
<proteinExistence type="predicted"/>
<gene>
    <name evidence="1" type="ORF">BISU_2039</name>
</gene>
<evidence type="ECO:0000313" key="1">
    <source>
        <dbReference type="EMBL" id="KFI98836.1"/>
    </source>
</evidence>
<protein>
    <submittedName>
        <fullName evidence="1">Uncharacterized protein</fullName>
    </submittedName>
</protein>
<dbReference type="EMBL" id="JGZR01000016">
    <property type="protein sequence ID" value="KFI98836.1"/>
    <property type="molecule type" value="Genomic_DNA"/>
</dbReference>
<dbReference type="GeneID" id="78128354"/>
<evidence type="ECO:0000313" key="2">
    <source>
        <dbReference type="Proteomes" id="UP000029055"/>
    </source>
</evidence>